<keyword evidence="4" id="KW-1185">Reference proteome</keyword>
<evidence type="ECO:0000313" key="3">
    <source>
        <dbReference type="EMBL" id="KAG5271381.1"/>
    </source>
</evidence>
<keyword evidence="1" id="KW-0472">Membrane</keyword>
<evidence type="ECO:0000313" key="4">
    <source>
        <dbReference type="Proteomes" id="UP000823561"/>
    </source>
</evidence>
<keyword evidence="1" id="KW-1133">Transmembrane helix</keyword>
<organism evidence="3 4">
    <name type="scientific">Alosa alosa</name>
    <name type="common">allis shad</name>
    <dbReference type="NCBI Taxonomy" id="278164"/>
    <lineage>
        <taxon>Eukaryota</taxon>
        <taxon>Metazoa</taxon>
        <taxon>Chordata</taxon>
        <taxon>Craniata</taxon>
        <taxon>Vertebrata</taxon>
        <taxon>Euteleostomi</taxon>
        <taxon>Actinopterygii</taxon>
        <taxon>Neopterygii</taxon>
        <taxon>Teleostei</taxon>
        <taxon>Clupei</taxon>
        <taxon>Clupeiformes</taxon>
        <taxon>Clupeoidei</taxon>
        <taxon>Clupeidae</taxon>
        <taxon>Alosa</taxon>
    </lineage>
</organism>
<keyword evidence="1" id="KW-0812">Transmembrane</keyword>
<keyword evidence="2" id="KW-0732">Signal</keyword>
<feature type="signal peptide" evidence="2">
    <location>
        <begin position="1"/>
        <end position="20"/>
    </location>
</feature>
<evidence type="ECO:0000256" key="1">
    <source>
        <dbReference type="SAM" id="Phobius"/>
    </source>
</evidence>
<sequence length="185" mass="20264">MKRKAANVFGLLMLQTAVSTGTFCKFSSENGVPTFQLFPIPGPHCMPYWSDGEDYQLGSSNKYDKNLVRVIIQGKISLKKCMTTVKCSVECEKDTNLEYYKVECSGNCSVDEIQPALGSTSASNSAHNYSDSSGDNKGSETCEVPCIVSVIAVIVVIVGIGLFILWKSSYMHNRCFPNGQSREIC</sequence>
<comment type="caution">
    <text evidence="3">The sequence shown here is derived from an EMBL/GenBank/DDBJ whole genome shotgun (WGS) entry which is preliminary data.</text>
</comment>
<dbReference type="Proteomes" id="UP000823561">
    <property type="component" value="Chromosome 13"/>
</dbReference>
<dbReference type="AlphaFoldDB" id="A0AAV6GC04"/>
<protein>
    <recommendedName>
        <fullName evidence="5">WSC domain-containing protein</fullName>
    </recommendedName>
</protein>
<accession>A0AAV6GC04</accession>
<reference evidence="3" key="1">
    <citation type="submission" date="2020-10" db="EMBL/GenBank/DDBJ databases">
        <title>Chromosome-scale genome assembly of the Allis shad, Alosa alosa.</title>
        <authorList>
            <person name="Margot Z."/>
            <person name="Christophe K."/>
            <person name="Cabau C."/>
            <person name="Louis A."/>
            <person name="Berthelot C."/>
            <person name="Parey E."/>
            <person name="Roest Crollius H."/>
            <person name="Montfort J."/>
            <person name="Robinson-Rechavi M."/>
            <person name="Bucao C."/>
            <person name="Bouchez O."/>
            <person name="Gislard M."/>
            <person name="Lluch J."/>
            <person name="Milhes M."/>
            <person name="Lampietro C."/>
            <person name="Lopez Roques C."/>
            <person name="Donnadieu C."/>
            <person name="Braasch I."/>
            <person name="Desvignes T."/>
            <person name="Postlethwait J."/>
            <person name="Bobe J."/>
            <person name="Guiguen Y."/>
        </authorList>
    </citation>
    <scope>NUCLEOTIDE SEQUENCE</scope>
    <source>
        <strain evidence="3">M-15738</strain>
        <tissue evidence="3">Blood</tissue>
    </source>
</reference>
<feature type="transmembrane region" description="Helical" evidence="1">
    <location>
        <begin position="147"/>
        <end position="166"/>
    </location>
</feature>
<proteinExistence type="predicted"/>
<gene>
    <name evidence="3" type="ORF">AALO_G00179060</name>
</gene>
<name>A0AAV6GC04_9TELE</name>
<dbReference type="EMBL" id="JADWDJ010000013">
    <property type="protein sequence ID" value="KAG5271381.1"/>
    <property type="molecule type" value="Genomic_DNA"/>
</dbReference>
<evidence type="ECO:0000256" key="2">
    <source>
        <dbReference type="SAM" id="SignalP"/>
    </source>
</evidence>
<evidence type="ECO:0008006" key="5">
    <source>
        <dbReference type="Google" id="ProtNLM"/>
    </source>
</evidence>
<feature type="chain" id="PRO_5043843088" description="WSC domain-containing protein" evidence="2">
    <location>
        <begin position="21"/>
        <end position="185"/>
    </location>
</feature>